<evidence type="ECO:0000313" key="8">
    <source>
        <dbReference type="Proteomes" id="UP000800235"/>
    </source>
</evidence>
<feature type="region of interest" description="Disordered" evidence="5">
    <location>
        <begin position="228"/>
        <end position="251"/>
    </location>
</feature>
<feature type="zinc finger region" description="C3H1-type" evidence="4">
    <location>
        <begin position="636"/>
        <end position="657"/>
    </location>
</feature>
<keyword evidence="8" id="KW-1185">Reference proteome</keyword>
<evidence type="ECO:0000256" key="3">
    <source>
        <dbReference type="ARBA" id="ARBA00022833"/>
    </source>
</evidence>
<feature type="compositionally biased region" description="Basic and acidic residues" evidence="5">
    <location>
        <begin position="240"/>
        <end position="251"/>
    </location>
</feature>
<dbReference type="GO" id="GO:0008270">
    <property type="term" value="F:zinc ion binding"/>
    <property type="evidence" value="ECO:0007669"/>
    <property type="project" value="UniProtKB-KW"/>
</dbReference>
<keyword evidence="1 4" id="KW-0479">Metal-binding</keyword>
<dbReference type="InterPro" id="IPR036855">
    <property type="entry name" value="Znf_CCCH_sf"/>
</dbReference>
<dbReference type="SUPFAM" id="SSF90229">
    <property type="entry name" value="CCCH zinc finger"/>
    <property type="match status" value="1"/>
</dbReference>
<dbReference type="SMART" id="SM00356">
    <property type="entry name" value="ZnF_C3H1"/>
    <property type="match status" value="1"/>
</dbReference>
<feature type="compositionally biased region" description="Low complexity" evidence="5">
    <location>
        <begin position="132"/>
        <end position="161"/>
    </location>
</feature>
<proteinExistence type="predicted"/>
<accession>A0A9P4P1W6</accession>
<evidence type="ECO:0000313" key="7">
    <source>
        <dbReference type="EMBL" id="KAF2435795.1"/>
    </source>
</evidence>
<evidence type="ECO:0000256" key="2">
    <source>
        <dbReference type="ARBA" id="ARBA00022771"/>
    </source>
</evidence>
<protein>
    <recommendedName>
        <fullName evidence="6">C3H1-type domain-containing protein</fullName>
    </recommendedName>
</protein>
<name>A0A9P4P1W6_9PEZI</name>
<evidence type="ECO:0000256" key="4">
    <source>
        <dbReference type="PROSITE-ProRule" id="PRU00723"/>
    </source>
</evidence>
<feature type="compositionally biased region" description="Basic and acidic residues" evidence="5">
    <location>
        <begin position="600"/>
        <end position="611"/>
    </location>
</feature>
<keyword evidence="3 4" id="KW-0862">Zinc</keyword>
<feature type="region of interest" description="Disordered" evidence="5">
    <location>
        <begin position="73"/>
        <end position="216"/>
    </location>
</feature>
<evidence type="ECO:0000256" key="1">
    <source>
        <dbReference type="ARBA" id="ARBA00022723"/>
    </source>
</evidence>
<sequence length="657" mass="71181">MFVLYQFLVERIKENDYDSAFVKVNLKFLSLCTGLHNEMIKTVGLDKIFTRVAKRGDAEGKALTKKITDNAATESKKIAADSTKKDDAPKIAKPVDNKENVKKDVPLTAGVKRPAPANGVPTPAAKRTVATSSSAPAAGKGGLLKAPPTASASKPSATSLAVAKAKPHQTVTKPATNFFMGLQSASKKPGTSLASSKSVATAGAPEKKAPAKLPAAQPKFSFAETMASLTKAPEPQSTKTEVKLPPETAEQKAKRLRKEERRKLRVTWKPDAALVEIKLFSRDPSEISNNANNVRDVGDGKEKEGLMFKQHVEKDDVDVDDDDDQPMELSFFDYKTPSPINFSDMDEDSLNNNYDPYGGGRKKFESPEKLVQENREASTLMVHYMVKSDIPPCPREPADPYTGEHIETTMFGYPDNPRFLHSLSKFAPQPVVTPDVSAILANLQNFLPHGQVPVQAAPAPPPVPSDPNIALQNLLAGSFGAPQPQMASTPVPPTQEAPLVVDVNSIEAILAKLNGGAPPQAPPPMAQAPPPPPISIPGVDLSQFGTLDQNAMLAAIVNQTQQNNPYAGGVPNGTADHYDIQQYDNQQYDNQQYDQQYSSGERKRGRDDKDGSQGGSGGKKQKWNKQGSGPPKFIFECRFYKKGECRKGADCTYRHDM</sequence>
<dbReference type="Proteomes" id="UP000800235">
    <property type="component" value="Unassembled WGS sequence"/>
</dbReference>
<gene>
    <name evidence="7" type="ORF">EJ08DRAFT_289419</name>
</gene>
<feature type="compositionally biased region" description="Basic and acidic residues" evidence="5">
    <location>
        <begin position="73"/>
        <end position="105"/>
    </location>
</feature>
<feature type="region of interest" description="Disordered" evidence="5">
    <location>
        <begin position="595"/>
        <end position="632"/>
    </location>
</feature>
<dbReference type="InterPro" id="IPR000571">
    <property type="entry name" value="Znf_CCCH"/>
</dbReference>
<evidence type="ECO:0000256" key="5">
    <source>
        <dbReference type="SAM" id="MobiDB-lite"/>
    </source>
</evidence>
<keyword evidence="2 4" id="KW-0863">Zinc-finger</keyword>
<dbReference type="OrthoDB" id="4347at2759"/>
<comment type="caution">
    <text evidence="7">The sequence shown here is derived from an EMBL/GenBank/DDBJ whole genome shotgun (WGS) entry which is preliminary data.</text>
</comment>
<reference evidence="7" key="1">
    <citation type="journal article" date="2020" name="Stud. Mycol.">
        <title>101 Dothideomycetes genomes: a test case for predicting lifestyles and emergence of pathogens.</title>
        <authorList>
            <person name="Haridas S."/>
            <person name="Albert R."/>
            <person name="Binder M."/>
            <person name="Bloem J."/>
            <person name="Labutti K."/>
            <person name="Salamov A."/>
            <person name="Andreopoulos B."/>
            <person name="Baker S."/>
            <person name="Barry K."/>
            <person name="Bills G."/>
            <person name="Bluhm B."/>
            <person name="Cannon C."/>
            <person name="Castanera R."/>
            <person name="Culley D."/>
            <person name="Daum C."/>
            <person name="Ezra D."/>
            <person name="Gonzalez J."/>
            <person name="Henrissat B."/>
            <person name="Kuo A."/>
            <person name="Liang C."/>
            <person name="Lipzen A."/>
            <person name="Lutzoni F."/>
            <person name="Magnuson J."/>
            <person name="Mondo S."/>
            <person name="Nolan M."/>
            <person name="Ohm R."/>
            <person name="Pangilinan J."/>
            <person name="Park H.-J."/>
            <person name="Ramirez L."/>
            <person name="Alfaro M."/>
            <person name="Sun H."/>
            <person name="Tritt A."/>
            <person name="Yoshinaga Y."/>
            <person name="Zwiers L.-H."/>
            <person name="Turgeon B."/>
            <person name="Goodwin S."/>
            <person name="Spatafora J."/>
            <person name="Crous P."/>
            <person name="Grigoriev I."/>
        </authorList>
    </citation>
    <scope>NUCLEOTIDE SEQUENCE</scope>
    <source>
        <strain evidence="7">CBS 130266</strain>
    </source>
</reference>
<dbReference type="AlphaFoldDB" id="A0A9P4P1W6"/>
<evidence type="ECO:0000259" key="6">
    <source>
        <dbReference type="PROSITE" id="PS50103"/>
    </source>
</evidence>
<organism evidence="7 8">
    <name type="scientific">Tothia fuscella</name>
    <dbReference type="NCBI Taxonomy" id="1048955"/>
    <lineage>
        <taxon>Eukaryota</taxon>
        <taxon>Fungi</taxon>
        <taxon>Dikarya</taxon>
        <taxon>Ascomycota</taxon>
        <taxon>Pezizomycotina</taxon>
        <taxon>Dothideomycetes</taxon>
        <taxon>Pleosporomycetidae</taxon>
        <taxon>Venturiales</taxon>
        <taxon>Cylindrosympodiaceae</taxon>
        <taxon>Tothia</taxon>
    </lineage>
</organism>
<dbReference type="PROSITE" id="PS50103">
    <property type="entry name" value="ZF_C3H1"/>
    <property type="match status" value="1"/>
</dbReference>
<dbReference type="EMBL" id="MU007012">
    <property type="protein sequence ID" value="KAF2435795.1"/>
    <property type="molecule type" value="Genomic_DNA"/>
</dbReference>
<feature type="domain" description="C3H1-type" evidence="6">
    <location>
        <begin position="636"/>
        <end position="657"/>
    </location>
</feature>